<dbReference type="AlphaFoldDB" id="A0A0C9Z840"/>
<name>A0A0C9Z840_9AGAM</name>
<organism evidence="1 2">
    <name type="scientific">Pisolithus microcarpus 441</name>
    <dbReference type="NCBI Taxonomy" id="765257"/>
    <lineage>
        <taxon>Eukaryota</taxon>
        <taxon>Fungi</taxon>
        <taxon>Dikarya</taxon>
        <taxon>Basidiomycota</taxon>
        <taxon>Agaricomycotina</taxon>
        <taxon>Agaricomycetes</taxon>
        <taxon>Agaricomycetidae</taxon>
        <taxon>Boletales</taxon>
        <taxon>Sclerodermatineae</taxon>
        <taxon>Pisolithaceae</taxon>
        <taxon>Pisolithus</taxon>
    </lineage>
</organism>
<evidence type="ECO:0000313" key="2">
    <source>
        <dbReference type="Proteomes" id="UP000054018"/>
    </source>
</evidence>
<gene>
    <name evidence="1" type="ORF">PISMIDRAFT_279680</name>
</gene>
<evidence type="ECO:0000313" key="1">
    <source>
        <dbReference type="EMBL" id="KIK15998.1"/>
    </source>
</evidence>
<sequence length="97" mass="11338">MQLEWGSRQSACVFHHEWYIRSSNEFISRRSRLLTVVSRVGMSLECPRLATKGIRRGVGSPRCNLKCLWGLVEALYTRYEVDSTTENEEKTKYSHRV</sequence>
<reference evidence="1 2" key="1">
    <citation type="submission" date="2014-04" db="EMBL/GenBank/DDBJ databases">
        <authorList>
            <consortium name="DOE Joint Genome Institute"/>
            <person name="Kuo A."/>
            <person name="Kohler A."/>
            <person name="Costa M.D."/>
            <person name="Nagy L.G."/>
            <person name="Floudas D."/>
            <person name="Copeland A."/>
            <person name="Barry K.W."/>
            <person name="Cichocki N."/>
            <person name="Veneault-Fourrey C."/>
            <person name="LaButti K."/>
            <person name="Lindquist E.A."/>
            <person name="Lipzen A."/>
            <person name="Lundell T."/>
            <person name="Morin E."/>
            <person name="Murat C."/>
            <person name="Sun H."/>
            <person name="Tunlid A."/>
            <person name="Henrissat B."/>
            <person name="Grigoriev I.V."/>
            <person name="Hibbett D.S."/>
            <person name="Martin F."/>
            <person name="Nordberg H.P."/>
            <person name="Cantor M.N."/>
            <person name="Hua S.X."/>
        </authorList>
    </citation>
    <scope>NUCLEOTIDE SEQUENCE [LARGE SCALE GENOMIC DNA]</scope>
    <source>
        <strain evidence="1 2">441</strain>
    </source>
</reference>
<proteinExistence type="predicted"/>
<reference evidence="2" key="2">
    <citation type="submission" date="2015-01" db="EMBL/GenBank/DDBJ databases">
        <title>Evolutionary Origins and Diversification of the Mycorrhizal Mutualists.</title>
        <authorList>
            <consortium name="DOE Joint Genome Institute"/>
            <consortium name="Mycorrhizal Genomics Consortium"/>
            <person name="Kohler A."/>
            <person name="Kuo A."/>
            <person name="Nagy L.G."/>
            <person name="Floudas D."/>
            <person name="Copeland A."/>
            <person name="Barry K.W."/>
            <person name="Cichocki N."/>
            <person name="Veneault-Fourrey C."/>
            <person name="LaButti K."/>
            <person name="Lindquist E.A."/>
            <person name="Lipzen A."/>
            <person name="Lundell T."/>
            <person name="Morin E."/>
            <person name="Murat C."/>
            <person name="Riley R."/>
            <person name="Ohm R."/>
            <person name="Sun H."/>
            <person name="Tunlid A."/>
            <person name="Henrissat B."/>
            <person name="Grigoriev I.V."/>
            <person name="Hibbett D.S."/>
            <person name="Martin F."/>
        </authorList>
    </citation>
    <scope>NUCLEOTIDE SEQUENCE [LARGE SCALE GENOMIC DNA]</scope>
    <source>
        <strain evidence="2">441</strain>
    </source>
</reference>
<keyword evidence="2" id="KW-1185">Reference proteome</keyword>
<accession>A0A0C9Z840</accession>
<protein>
    <submittedName>
        <fullName evidence="1">Uncharacterized protein</fullName>
    </submittedName>
</protein>
<dbReference type="HOGENOM" id="CLU_2347519_0_0_1"/>
<dbReference type="Proteomes" id="UP000054018">
    <property type="component" value="Unassembled WGS sequence"/>
</dbReference>
<dbReference type="EMBL" id="KN833869">
    <property type="protein sequence ID" value="KIK15998.1"/>
    <property type="molecule type" value="Genomic_DNA"/>
</dbReference>